<evidence type="ECO:0000256" key="8">
    <source>
        <dbReference type="ARBA" id="ARBA00037071"/>
    </source>
</evidence>
<dbReference type="InterPro" id="IPR046357">
    <property type="entry name" value="PPIase_dom_sf"/>
</dbReference>
<comment type="function">
    <text evidence="8">Also involved in hydrogenase metallocenter assembly, probably by participating in the nickel insertion step. This function in hydrogenase biosynthesis requires chaperone activity and the presence of the metal-binding domain, but not PPIase activity.</text>
</comment>
<evidence type="ECO:0000313" key="13">
    <source>
        <dbReference type="EMBL" id="TXR54693.1"/>
    </source>
</evidence>
<evidence type="ECO:0000256" key="4">
    <source>
        <dbReference type="ARBA" id="ARBA00022490"/>
    </source>
</evidence>
<evidence type="ECO:0000256" key="2">
    <source>
        <dbReference type="ARBA" id="ARBA00004496"/>
    </source>
</evidence>
<evidence type="ECO:0000256" key="7">
    <source>
        <dbReference type="ARBA" id="ARBA00023235"/>
    </source>
</evidence>
<dbReference type="EMBL" id="VKAD01000001">
    <property type="protein sequence ID" value="TXR54693.1"/>
    <property type="molecule type" value="Genomic_DNA"/>
</dbReference>
<dbReference type="Gene3D" id="3.10.50.40">
    <property type="match status" value="1"/>
</dbReference>
<evidence type="ECO:0000256" key="3">
    <source>
        <dbReference type="ARBA" id="ARBA00006577"/>
    </source>
</evidence>
<comment type="caution">
    <text evidence="13">The sequence shown here is derived from an EMBL/GenBank/DDBJ whole genome shotgun (WGS) entry which is preliminary data.</text>
</comment>
<keyword evidence="6" id="KW-0143">Chaperone</keyword>
<dbReference type="AlphaFoldDB" id="A0A5C8ZBZ9"/>
<feature type="domain" description="PPIase FKBP-type" evidence="12">
    <location>
        <begin position="5"/>
        <end position="82"/>
    </location>
</feature>
<feature type="region of interest" description="Disordered" evidence="11">
    <location>
        <begin position="146"/>
        <end position="169"/>
    </location>
</feature>
<dbReference type="PANTHER" id="PTHR47861">
    <property type="entry name" value="FKBP-TYPE PEPTIDYL-PROLYL CIS-TRANS ISOMERASE SLYD"/>
    <property type="match status" value="1"/>
</dbReference>
<comment type="subcellular location">
    <subcellularLocation>
        <location evidence="2">Cytoplasm</location>
    </subcellularLocation>
</comment>
<evidence type="ECO:0000256" key="10">
    <source>
        <dbReference type="RuleBase" id="RU003915"/>
    </source>
</evidence>
<dbReference type="PANTHER" id="PTHR47861:SF3">
    <property type="entry name" value="FKBP-TYPE PEPTIDYL-PROLYL CIS-TRANS ISOMERASE SLYD"/>
    <property type="match status" value="1"/>
</dbReference>
<sequence>MIADKKVVTLNYNVKDADGQLIDSSEGAAPLVYLHGFKNIIPGLEDALTGKKQGEEFDVTVEPKDAYGEYNAAAVQVVPRAAFEGVESVEPGMAFTADTENGPVQLIVTGVEGDDITVDPNHPLAGKTLSFTGSVVEIRDASEEELAHGHVHDHGHSHADESDSGCSCC</sequence>
<evidence type="ECO:0000256" key="9">
    <source>
        <dbReference type="PROSITE-ProRule" id="PRU00277"/>
    </source>
</evidence>
<dbReference type="RefSeq" id="WP_147714092.1">
    <property type="nucleotide sequence ID" value="NZ_VKAD01000001.1"/>
</dbReference>
<dbReference type="PROSITE" id="PS50059">
    <property type="entry name" value="FKBP_PPIASE"/>
    <property type="match status" value="1"/>
</dbReference>
<comment type="catalytic activity">
    <reaction evidence="1 9 10">
        <text>[protein]-peptidylproline (omega=180) = [protein]-peptidylproline (omega=0)</text>
        <dbReference type="Rhea" id="RHEA:16237"/>
        <dbReference type="Rhea" id="RHEA-COMP:10747"/>
        <dbReference type="Rhea" id="RHEA-COMP:10748"/>
        <dbReference type="ChEBI" id="CHEBI:83833"/>
        <dbReference type="ChEBI" id="CHEBI:83834"/>
        <dbReference type="EC" id="5.2.1.8"/>
    </reaction>
</comment>
<dbReference type="SUPFAM" id="SSF54534">
    <property type="entry name" value="FKBP-like"/>
    <property type="match status" value="1"/>
</dbReference>
<dbReference type="GO" id="GO:0042026">
    <property type="term" value="P:protein refolding"/>
    <property type="evidence" value="ECO:0007669"/>
    <property type="project" value="UniProtKB-ARBA"/>
</dbReference>
<organism evidence="13 14">
    <name type="scientific">Reinekea thalattae</name>
    <dbReference type="NCBI Taxonomy" id="2593301"/>
    <lineage>
        <taxon>Bacteria</taxon>
        <taxon>Pseudomonadati</taxon>
        <taxon>Pseudomonadota</taxon>
        <taxon>Gammaproteobacteria</taxon>
        <taxon>Oceanospirillales</taxon>
        <taxon>Saccharospirillaceae</taxon>
        <taxon>Reinekea</taxon>
    </lineage>
</organism>
<keyword evidence="4" id="KW-0963">Cytoplasm</keyword>
<keyword evidence="5 9" id="KW-0697">Rotamase</keyword>
<comment type="similarity">
    <text evidence="3 10">Belongs to the FKBP-type PPIase family.</text>
</comment>
<keyword evidence="14" id="KW-1185">Reference proteome</keyword>
<protein>
    <recommendedName>
        <fullName evidence="10">Peptidyl-prolyl cis-trans isomerase</fullName>
        <ecNumber evidence="10">5.2.1.8</ecNumber>
    </recommendedName>
</protein>
<evidence type="ECO:0000256" key="6">
    <source>
        <dbReference type="ARBA" id="ARBA00023186"/>
    </source>
</evidence>
<dbReference type="Pfam" id="PF00254">
    <property type="entry name" value="FKBP_C"/>
    <property type="match status" value="1"/>
</dbReference>
<dbReference type="OrthoDB" id="9808891at2"/>
<dbReference type="GO" id="GO:0003755">
    <property type="term" value="F:peptidyl-prolyl cis-trans isomerase activity"/>
    <property type="evidence" value="ECO:0007669"/>
    <property type="project" value="UniProtKB-UniRule"/>
</dbReference>
<name>A0A5C8ZBZ9_9GAMM</name>
<evidence type="ECO:0000259" key="12">
    <source>
        <dbReference type="PROSITE" id="PS50059"/>
    </source>
</evidence>
<dbReference type="InterPro" id="IPR001179">
    <property type="entry name" value="PPIase_FKBP_dom"/>
</dbReference>
<gene>
    <name evidence="13" type="ORF">FME95_09190</name>
</gene>
<evidence type="ECO:0000256" key="11">
    <source>
        <dbReference type="SAM" id="MobiDB-lite"/>
    </source>
</evidence>
<reference evidence="13 14" key="1">
    <citation type="submission" date="2019-07" db="EMBL/GenBank/DDBJ databases">
        <title>Reinekea sp. strain SSH23 genome sequencing and assembly.</title>
        <authorList>
            <person name="Kim I."/>
        </authorList>
    </citation>
    <scope>NUCLEOTIDE SEQUENCE [LARGE SCALE GENOMIC DNA]</scope>
    <source>
        <strain evidence="13 14">SSH23</strain>
    </source>
</reference>
<proteinExistence type="inferred from homology"/>
<keyword evidence="7 9" id="KW-0413">Isomerase</keyword>
<evidence type="ECO:0000256" key="1">
    <source>
        <dbReference type="ARBA" id="ARBA00000971"/>
    </source>
</evidence>
<accession>A0A5C8ZBZ9</accession>
<dbReference type="Proteomes" id="UP000321764">
    <property type="component" value="Unassembled WGS sequence"/>
</dbReference>
<dbReference type="EC" id="5.2.1.8" evidence="10"/>
<evidence type="ECO:0000256" key="5">
    <source>
        <dbReference type="ARBA" id="ARBA00023110"/>
    </source>
</evidence>
<dbReference type="GO" id="GO:0005737">
    <property type="term" value="C:cytoplasm"/>
    <property type="evidence" value="ECO:0007669"/>
    <property type="project" value="UniProtKB-SubCell"/>
</dbReference>
<feature type="compositionally biased region" description="Basic and acidic residues" evidence="11">
    <location>
        <begin position="146"/>
        <end position="161"/>
    </location>
</feature>
<evidence type="ECO:0000313" key="14">
    <source>
        <dbReference type="Proteomes" id="UP000321764"/>
    </source>
</evidence>